<name>F5YMS0_TREPZ</name>
<accession>F5YMS0</accession>
<reference evidence="2" key="1">
    <citation type="submission" date="2009-12" db="EMBL/GenBank/DDBJ databases">
        <title>Complete sequence of Treponema primitia strain ZAS-2.</title>
        <authorList>
            <person name="Tetu S.G."/>
            <person name="Matson E."/>
            <person name="Ren Q."/>
            <person name="Seshadri R."/>
            <person name="Elbourne L."/>
            <person name="Hassan K.A."/>
            <person name="Durkin A."/>
            <person name="Radune D."/>
            <person name="Mohamoud Y."/>
            <person name="Shay R."/>
            <person name="Jin S."/>
            <person name="Zhang X."/>
            <person name="Lucey K."/>
            <person name="Ballor N.R."/>
            <person name="Ottesen E."/>
            <person name="Rosenthal R."/>
            <person name="Allen A."/>
            <person name="Leadbetter J.R."/>
            <person name="Paulsen I.T."/>
        </authorList>
    </citation>
    <scope>NUCLEOTIDE SEQUENCE [LARGE SCALE GENOMIC DNA]</scope>
    <source>
        <strain evidence="2">ATCC BAA-887 / DSM 12427 / ZAS-2</strain>
    </source>
</reference>
<dbReference type="AlphaFoldDB" id="F5YMS0"/>
<protein>
    <submittedName>
        <fullName evidence="1">Uncharacterized protein</fullName>
    </submittedName>
</protein>
<keyword evidence="2" id="KW-1185">Reference proteome</keyword>
<reference evidence="1 2" key="2">
    <citation type="journal article" date="2011" name="ISME J.">
        <title>RNA-seq reveals cooperative metabolic interactions between two termite-gut spirochete species in co-culture.</title>
        <authorList>
            <person name="Rosenthal A.Z."/>
            <person name="Matson E.G."/>
            <person name="Eldar A."/>
            <person name="Leadbetter J.R."/>
        </authorList>
    </citation>
    <scope>NUCLEOTIDE SEQUENCE [LARGE SCALE GENOMIC DNA]</scope>
    <source>
        <strain evidence="2">ATCC BAA-887 / DSM 12427 / ZAS-2</strain>
    </source>
</reference>
<dbReference type="HOGENOM" id="CLU_038261_0_0_12"/>
<organism evidence="1 2">
    <name type="scientific">Treponema primitia (strain ATCC BAA-887 / DSM 12427 / ZAS-2)</name>
    <dbReference type="NCBI Taxonomy" id="545694"/>
    <lineage>
        <taxon>Bacteria</taxon>
        <taxon>Pseudomonadati</taxon>
        <taxon>Spirochaetota</taxon>
        <taxon>Spirochaetia</taxon>
        <taxon>Spirochaetales</taxon>
        <taxon>Treponemataceae</taxon>
        <taxon>Treponema</taxon>
    </lineage>
</organism>
<dbReference type="Proteomes" id="UP000009223">
    <property type="component" value="Chromosome"/>
</dbReference>
<dbReference type="KEGG" id="tpi:TREPR_3034"/>
<dbReference type="STRING" id="545694.TREPR_3034"/>
<sequence>MVAANKYGKFYRIKTEEADPELARFFFGIYKVVSPAQTLLQHALQSTQLKLATVNNFLNPRQLDILAQVSPESIDERATNIPPRDLARQIQTEFDTLAGSFDTELKGRINECYNLILTLIKFVSFDFYFFLKKFDSHLRERNFSYNPQFIPVQGRLISDELKDFLELTGTLDPNLDWNSALMALKAFKDTDVVNPKLWNSLLLQLRDIKRSGILEMMIRFIDKNPDWSWVPSVHNEDITGAYLEIIKTEMFDHLKKIITVTQNTQITEYAQAVFGYTNVNNLKNYTDRAGEMYVKKGFPGFRFSQGLNYLSAFLLEEKMEFLGLYDLILVRAQWVTPALSLPLSESVRTLIPYHDRINELDDSLANGGVYSNRLKTAMIKIDRDKNQTKIISANLDTVNGEAKTIINEAIFHLSVLHDGFTDTLEDCRKNDPTVILNWEELNTFSVLPMESQLQSIVTRLTNILQLLRLIVQASDELI</sequence>
<dbReference type="EMBL" id="CP001843">
    <property type="protein sequence ID" value="AEF85838.1"/>
    <property type="molecule type" value="Genomic_DNA"/>
</dbReference>
<dbReference type="eggNOG" id="ENOG5033D6N">
    <property type="taxonomic scope" value="Bacteria"/>
</dbReference>
<gene>
    <name evidence="1" type="ordered locus">TREPR_3034</name>
</gene>
<proteinExistence type="predicted"/>
<evidence type="ECO:0000313" key="2">
    <source>
        <dbReference type="Proteomes" id="UP000009223"/>
    </source>
</evidence>
<evidence type="ECO:0000313" key="1">
    <source>
        <dbReference type="EMBL" id="AEF85838.1"/>
    </source>
</evidence>